<feature type="domain" description="NAC" evidence="5">
    <location>
        <begin position="5"/>
        <end position="94"/>
    </location>
</feature>
<evidence type="ECO:0000256" key="1">
    <source>
        <dbReference type="ARBA" id="ARBA00023015"/>
    </source>
</evidence>
<protein>
    <recommendedName>
        <fullName evidence="5">NAC domain-containing protein</fullName>
    </recommendedName>
</protein>
<sequence>MPPYDNLVHEEDLFGTKEPWNIWEEYGGDQHYNQELYFLCKVKRLNSMGLHIHRKTDHAEENGDLNPVGQKRKFLYENQGSEQHAGWCLDEYSLLVGADGHDPKVSKNYYTNRYFDLVICRLRKNERSYGYKRKYRSTKEITT</sequence>
<evidence type="ECO:0000313" key="7">
    <source>
        <dbReference type="Proteomes" id="UP000290289"/>
    </source>
</evidence>
<dbReference type="SUPFAM" id="SSF101941">
    <property type="entry name" value="NAC domain"/>
    <property type="match status" value="1"/>
</dbReference>
<evidence type="ECO:0000256" key="2">
    <source>
        <dbReference type="ARBA" id="ARBA00023125"/>
    </source>
</evidence>
<keyword evidence="7" id="KW-1185">Reference proteome</keyword>
<dbReference type="InterPro" id="IPR036093">
    <property type="entry name" value="NAC_dom_sf"/>
</dbReference>
<dbReference type="AlphaFoldDB" id="A0A498KDY2"/>
<proteinExistence type="predicted"/>
<evidence type="ECO:0000256" key="4">
    <source>
        <dbReference type="ARBA" id="ARBA00023242"/>
    </source>
</evidence>
<keyword evidence="1" id="KW-0805">Transcription regulation</keyword>
<evidence type="ECO:0000256" key="3">
    <source>
        <dbReference type="ARBA" id="ARBA00023163"/>
    </source>
</evidence>
<keyword evidence="4" id="KW-0539">Nucleus</keyword>
<dbReference type="InterPro" id="IPR003441">
    <property type="entry name" value="NAC-dom"/>
</dbReference>
<dbReference type="Gene3D" id="2.170.150.80">
    <property type="entry name" value="NAC domain"/>
    <property type="match status" value="1"/>
</dbReference>
<dbReference type="EMBL" id="RDQH01000329">
    <property type="protein sequence ID" value="RXI04594.1"/>
    <property type="molecule type" value="Genomic_DNA"/>
</dbReference>
<accession>A0A498KDY2</accession>
<name>A0A498KDY2_MALDO</name>
<dbReference type="Proteomes" id="UP000290289">
    <property type="component" value="Chromosome 3"/>
</dbReference>
<keyword evidence="2" id="KW-0238">DNA-binding</keyword>
<organism evidence="6 7">
    <name type="scientific">Malus domestica</name>
    <name type="common">Apple</name>
    <name type="synonym">Pyrus malus</name>
    <dbReference type="NCBI Taxonomy" id="3750"/>
    <lineage>
        <taxon>Eukaryota</taxon>
        <taxon>Viridiplantae</taxon>
        <taxon>Streptophyta</taxon>
        <taxon>Embryophyta</taxon>
        <taxon>Tracheophyta</taxon>
        <taxon>Spermatophyta</taxon>
        <taxon>Magnoliopsida</taxon>
        <taxon>eudicotyledons</taxon>
        <taxon>Gunneridae</taxon>
        <taxon>Pentapetalae</taxon>
        <taxon>rosids</taxon>
        <taxon>fabids</taxon>
        <taxon>Rosales</taxon>
        <taxon>Rosaceae</taxon>
        <taxon>Amygdaloideae</taxon>
        <taxon>Maleae</taxon>
        <taxon>Malus</taxon>
    </lineage>
</organism>
<dbReference type="Pfam" id="PF02365">
    <property type="entry name" value="NAM"/>
    <property type="match status" value="1"/>
</dbReference>
<keyword evidence="3" id="KW-0804">Transcription</keyword>
<evidence type="ECO:0000313" key="6">
    <source>
        <dbReference type="EMBL" id="RXI04594.1"/>
    </source>
</evidence>
<dbReference type="GO" id="GO:0003677">
    <property type="term" value="F:DNA binding"/>
    <property type="evidence" value="ECO:0007669"/>
    <property type="project" value="UniProtKB-KW"/>
</dbReference>
<dbReference type="GO" id="GO:0006355">
    <property type="term" value="P:regulation of DNA-templated transcription"/>
    <property type="evidence" value="ECO:0007669"/>
    <property type="project" value="InterPro"/>
</dbReference>
<evidence type="ECO:0000259" key="5">
    <source>
        <dbReference type="Pfam" id="PF02365"/>
    </source>
</evidence>
<gene>
    <name evidence="6" type="ORF">DVH24_038868</name>
</gene>
<reference evidence="6 7" key="1">
    <citation type="submission" date="2018-10" db="EMBL/GenBank/DDBJ databases">
        <title>A high-quality apple genome assembly.</title>
        <authorList>
            <person name="Hu J."/>
        </authorList>
    </citation>
    <scope>NUCLEOTIDE SEQUENCE [LARGE SCALE GENOMIC DNA]</scope>
    <source>
        <strain evidence="7">cv. HFTH1</strain>
        <tissue evidence="6">Young leaf</tissue>
    </source>
</reference>
<comment type="caution">
    <text evidence="6">The sequence shown here is derived from an EMBL/GenBank/DDBJ whole genome shotgun (WGS) entry which is preliminary data.</text>
</comment>